<keyword evidence="1" id="KW-0732">Signal</keyword>
<dbReference type="EMBL" id="JACXAF010000030">
    <property type="protein sequence ID" value="MBD1391177.1"/>
    <property type="molecule type" value="Genomic_DNA"/>
</dbReference>
<accession>A0A8J6QVB8</accession>
<evidence type="ECO:0000313" key="2">
    <source>
        <dbReference type="EMBL" id="MBD1391177.1"/>
    </source>
</evidence>
<gene>
    <name evidence="2" type="ORF">IC617_17240</name>
</gene>
<name>A0A8J6QVB8_9GAMM</name>
<feature type="chain" id="PRO_5035282057" description="DUF4397 domain-containing protein" evidence="1">
    <location>
        <begin position="24"/>
        <end position="466"/>
    </location>
</feature>
<dbReference type="AlphaFoldDB" id="A0A8J6QVB8"/>
<keyword evidence="3" id="KW-1185">Reference proteome</keyword>
<protein>
    <recommendedName>
        <fullName evidence="4">DUF4397 domain-containing protein</fullName>
    </recommendedName>
</protein>
<dbReference type="Proteomes" id="UP000638014">
    <property type="component" value="Unassembled WGS sequence"/>
</dbReference>
<evidence type="ECO:0000256" key="1">
    <source>
        <dbReference type="SAM" id="SignalP"/>
    </source>
</evidence>
<feature type="signal peptide" evidence="1">
    <location>
        <begin position="1"/>
        <end position="23"/>
    </location>
</feature>
<evidence type="ECO:0008006" key="4">
    <source>
        <dbReference type="Google" id="ProtNLM"/>
    </source>
</evidence>
<dbReference type="PROSITE" id="PS51257">
    <property type="entry name" value="PROKAR_LIPOPROTEIN"/>
    <property type="match status" value="1"/>
</dbReference>
<sequence>MLKNNLYPALALSFATAMLTACGGGGGNNNEKSDDVNETRIQVYNASPNSTGLTYEFEKNNETTHIASFITFGDASGLTQVSKNGTHEVTVSGIDANGDREDILKDVEVTIRSDQRNIVFTYGIYPEIALAEFDFNLNDLFDDTMRFLVADFKVNSPGYDVYVGIADEGFSAAELWTTSVPGSMIEVGDFETDTYDIYLTNTGTTDIVFTAEDVNMESETGYIIVLRDTFGPSNSGVAIDKMTSSSTVVSYEDAFGAAQYRFMNLIDQTVNSELVSGDDTYTQEDIAPYSSSPYDVVNYNDYKIFLNDENDQEIYRGVVMSLPQNATMGAAIYHDKEGAVKVLTFPESVRQLTYQVDINFVNLTTDIDQVDVYFVEEGKTIDTTPYTFQSVDFEEVETGNLPTNNYRVNVVIETEDHTLEMVYQSEMFDFQDNFNYTMLLYNDPDTPFGYNVMFAGADVSVNRLNQ</sequence>
<comment type="caution">
    <text evidence="2">The sequence shown here is derived from an EMBL/GenBank/DDBJ whole genome shotgun (WGS) entry which is preliminary data.</text>
</comment>
<reference evidence="2" key="1">
    <citation type="submission" date="2020-09" db="EMBL/GenBank/DDBJ databases">
        <title>A novel bacterium of genus Neiella, isolated from South China Sea.</title>
        <authorList>
            <person name="Huang H."/>
            <person name="Mo K."/>
            <person name="Hu Y."/>
        </authorList>
    </citation>
    <scope>NUCLEOTIDE SEQUENCE</scope>
    <source>
        <strain evidence="2">HB171785</strain>
    </source>
</reference>
<dbReference type="RefSeq" id="WP_191146236.1">
    <property type="nucleotide sequence ID" value="NZ_JACXAF010000030.1"/>
</dbReference>
<proteinExistence type="predicted"/>
<evidence type="ECO:0000313" key="3">
    <source>
        <dbReference type="Proteomes" id="UP000638014"/>
    </source>
</evidence>
<organism evidence="2 3">
    <name type="scientific">Neiella litorisoli</name>
    <dbReference type="NCBI Taxonomy" id="2771431"/>
    <lineage>
        <taxon>Bacteria</taxon>
        <taxon>Pseudomonadati</taxon>
        <taxon>Pseudomonadota</taxon>
        <taxon>Gammaproteobacteria</taxon>
        <taxon>Alteromonadales</taxon>
        <taxon>Echinimonadaceae</taxon>
        <taxon>Neiella</taxon>
    </lineage>
</organism>